<proteinExistence type="predicted"/>
<reference evidence="2" key="2">
    <citation type="submission" date="2020-09" db="EMBL/GenBank/DDBJ databases">
        <authorList>
            <person name="Sun Q."/>
            <person name="Ohkuma M."/>
        </authorList>
    </citation>
    <scope>NUCLEOTIDE SEQUENCE</scope>
    <source>
        <strain evidence="2">JCM 4335</strain>
    </source>
</reference>
<gene>
    <name evidence="2" type="ORF">GCM10010249_33850</name>
</gene>
<dbReference type="AlphaFoldDB" id="A0A918EL96"/>
<feature type="region of interest" description="Disordered" evidence="1">
    <location>
        <begin position="18"/>
        <end position="62"/>
    </location>
</feature>
<evidence type="ECO:0000313" key="2">
    <source>
        <dbReference type="EMBL" id="GGQ12436.1"/>
    </source>
</evidence>
<name>A0A918EL96_9ACTN</name>
<protein>
    <submittedName>
        <fullName evidence="2">Uncharacterized protein</fullName>
    </submittedName>
</protein>
<feature type="compositionally biased region" description="Basic and acidic residues" evidence="1">
    <location>
        <begin position="38"/>
        <end position="48"/>
    </location>
</feature>
<dbReference type="EMBL" id="BMSV01000006">
    <property type="protein sequence ID" value="GGQ12436.1"/>
    <property type="molecule type" value="Genomic_DNA"/>
</dbReference>
<organism evidence="2 3">
    <name type="scientific">Streptomyces roseolilacinus</name>
    <dbReference type="NCBI Taxonomy" id="66904"/>
    <lineage>
        <taxon>Bacteria</taxon>
        <taxon>Bacillati</taxon>
        <taxon>Actinomycetota</taxon>
        <taxon>Actinomycetes</taxon>
        <taxon>Kitasatosporales</taxon>
        <taxon>Streptomycetaceae</taxon>
        <taxon>Streptomyces</taxon>
    </lineage>
</organism>
<sequence length="62" mass="6590">MRTPIKVKIWLAMMDNVPSEGAAGRGPEGQAKPSLGGHDLELGARDGRDDEDDDCVGRLVSV</sequence>
<evidence type="ECO:0000313" key="3">
    <source>
        <dbReference type="Proteomes" id="UP000654123"/>
    </source>
</evidence>
<comment type="caution">
    <text evidence="2">The sequence shown here is derived from an EMBL/GenBank/DDBJ whole genome shotgun (WGS) entry which is preliminary data.</text>
</comment>
<reference evidence="2" key="1">
    <citation type="journal article" date="2014" name="Int. J. Syst. Evol. Microbiol.">
        <title>Complete genome sequence of Corynebacterium casei LMG S-19264T (=DSM 44701T), isolated from a smear-ripened cheese.</title>
        <authorList>
            <consortium name="US DOE Joint Genome Institute (JGI-PGF)"/>
            <person name="Walter F."/>
            <person name="Albersmeier A."/>
            <person name="Kalinowski J."/>
            <person name="Ruckert C."/>
        </authorList>
    </citation>
    <scope>NUCLEOTIDE SEQUENCE</scope>
    <source>
        <strain evidence="2">JCM 4335</strain>
    </source>
</reference>
<evidence type="ECO:0000256" key="1">
    <source>
        <dbReference type="SAM" id="MobiDB-lite"/>
    </source>
</evidence>
<accession>A0A918EL96</accession>
<dbReference type="Proteomes" id="UP000654123">
    <property type="component" value="Unassembled WGS sequence"/>
</dbReference>
<keyword evidence="3" id="KW-1185">Reference proteome</keyword>